<evidence type="ECO:0000256" key="2">
    <source>
        <dbReference type="SAM" id="SignalP"/>
    </source>
</evidence>
<feature type="signal peptide" evidence="2">
    <location>
        <begin position="1"/>
        <end position="34"/>
    </location>
</feature>
<feature type="chain" id="PRO_5045468389" evidence="2">
    <location>
        <begin position="35"/>
        <end position="615"/>
    </location>
</feature>
<gene>
    <name evidence="4" type="primary">LOC108609610</name>
</gene>
<proteinExistence type="predicted"/>
<reference evidence="3" key="2">
    <citation type="journal article" date="2016" name="G3 (Bethesda)">
        <title>Genome Evolution in Three Species of Cactophilic Drosophila.</title>
        <authorList>
            <person name="Sanchez-Flores A."/>
            <person name="Penazola F."/>
            <person name="Carpinteyro-Ponce J."/>
            <person name="Nazario-Yepiz N."/>
            <person name="Abreu-Goodger C."/>
            <person name="Machado C.A."/>
            <person name="Markow T.A."/>
        </authorList>
    </citation>
    <scope>NUCLEOTIDE SEQUENCE [LARGE SCALE GENOMIC DNA]</scope>
</reference>
<feature type="region of interest" description="Disordered" evidence="1">
    <location>
        <begin position="343"/>
        <end position="401"/>
    </location>
</feature>
<feature type="compositionally biased region" description="Basic and acidic residues" evidence="1">
    <location>
        <begin position="559"/>
        <end position="570"/>
    </location>
</feature>
<keyword evidence="3" id="KW-1185">Reference proteome</keyword>
<accession>A0ABM1NPD4</accession>
<feature type="compositionally biased region" description="Low complexity" evidence="1">
    <location>
        <begin position="192"/>
        <end position="266"/>
    </location>
</feature>
<organism evidence="3 4">
    <name type="scientific">Drosophila arizonae</name>
    <name type="common">Fruit fly</name>
    <dbReference type="NCBI Taxonomy" id="7263"/>
    <lineage>
        <taxon>Eukaryota</taxon>
        <taxon>Metazoa</taxon>
        <taxon>Ecdysozoa</taxon>
        <taxon>Arthropoda</taxon>
        <taxon>Hexapoda</taxon>
        <taxon>Insecta</taxon>
        <taxon>Pterygota</taxon>
        <taxon>Neoptera</taxon>
        <taxon>Endopterygota</taxon>
        <taxon>Diptera</taxon>
        <taxon>Brachycera</taxon>
        <taxon>Muscomorpha</taxon>
        <taxon>Ephydroidea</taxon>
        <taxon>Drosophilidae</taxon>
        <taxon>Drosophila</taxon>
    </lineage>
</organism>
<evidence type="ECO:0000313" key="4">
    <source>
        <dbReference type="RefSeq" id="XP_017856820.1"/>
    </source>
</evidence>
<feature type="region of interest" description="Disordered" evidence="1">
    <location>
        <begin position="473"/>
        <end position="615"/>
    </location>
</feature>
<feature type="compositionally biased region" description="Basic and acidic residues" evidence="1">
    <location>
        <begin position="473"/>
        <end position="487"/>
    </location>
</feature>
<name>A0ABM1NPD4_DROAR</name>
<sequence length="615" mass="68274">METAKTPTTISMPPRLLLLLLLWVLLCGPSIGSALPKRELQMLEMMQNILRMDSVDVGGRNQRSPMAYASSVPCEDSLPMDSSQLFEEDFESDDSEECSDFEGACHDGSAPHSTPPLCPHPLVPMDHPCFIRVVVLRTPLMHQDPCTNFTLGMQQPTSTTTARPSAKKPKDKKCRVQKQKQVPNSAANALNTTDTNNSTTSSPANATESETTEESTVPTTLNTTVETTETTEMSSTPYSSTTYTPYTTTETSTTTELTTPMMDMPTNAKNRHNAQKKSDKRGRRKKSSKKKASVPDAPPIKHDGAVQSSDMSPVVVKNTPGSSTLRPEAMAIPASANDCIETSEDQETAERNAESEAQEEPEDCESEASEECEDNEDQNTNLCPQISSSGGMGHMRHPTRYRKPLGNIVEPILYEGQFAKPRQRIGTMPQQPHRRDFYVSNKQIMPRPRPKQREPLPHSIYMNNIVRGIKCSDEAGHTGHAGHDHQPPSRHYVGRKPVVVPRNWPGRRTVPNYVRMGTPPSAPAGHQRGHGSSLYGLSSAEDSDAYDHDSDQYYDDDAAEHHGWPREHPPHSSSAASAAADPCQAELERGRQRQREHDRDRDNDHVMDYQQHFFT</sequence>
<feature type="compositionally biased region" description="Polar residues" evidence="1">
    <location>
        <begin position="179"/>
        <end position="191"/>
    </location>
</feature>
<feature type="compositionally biased region" description="Polar residues" evidence="1">
    <location>
        <begin position="148"/>
        <end position="163"/>
    </location>
</feature>
<feature type="compositionally biased region" description="Basic residues" evidence="1">
    <location>
        <begin position="269"/>
        <end position="292"/>
    </location>
</feature>
<evidence type="ECO:0000313" key="3">
    <source>
        <dbReference type="Proteomes" id="UP000694904"/>
    </source>
</evidence>
<feature type="compositionally biased region" description="Polar residues" evidence="1">
    <location>
        <begin position="379"/>
        <end position="389"/>
    </location>
</feature>
<dbReference type="Proteomes" id="UP000694904">
    <property type="component" value="Chromosome 3"/>
</dbReference>
<evidence type="ECO:0000256" key="1">
    <source>
        <dbReference type="SAM" id="MobiDB-lite"/>
    </source>
</evidence>
<protein>
    <submittedName>
        <fullName evidence="4">Uncharacterized protein LOC108609610</fullName>
    </submittedName>
</protein>
<reference evidence="4" key="3">
    <citation type="submission" date="2025-08" db="UniProtKB">
        <authorList>
            <consortium name="RefSeq"/>
        </authorList>
    </citation>
    <scope>IDENTIFICATION</scope>
    <source>
        <tissue evidence="4">Whole organism</tissue>
    </source>
</reference>
<feature type="compositionally biased region" description="Acidic residues" evidence="1">
    <location>
        <begin position="356"/>
        <end position="377"/>
    </location>
</feature>
<dbReference type="GeneID" id="108609610"/>
<feature type="region of interest" description="Disordered" evidence="1">
    <location>
        <begin position="148"/>
        <end position="330"/>
    </location>
</feature>
<dbReference type="RefSeq" id="XP_017856820.1">
    <property type="nucleotide sequence ID" value="XM_018001331.1"/>
</dbReference>
<reference evidence="3" key="1">
    <citation type="journal article" date="1997" name="Nucleic Acids Res.">
        <title>tRNAscan-SE: a program for improved detection of transfer RNA genes in genomic sequence.</title>
        <authorList>
            <person name="Lowe T.M."/>
            <person name="Eddy S.R."/>
        </authorList>
    </citation>
    <scope>NUCLEOTIDE SEQUENCE [LARGE SCALE GENOMIC DNA]</scope>
</reference>
<feature type="compositionally biased region" description="Basic residues" evidence="1">
    <location>
        <begin position="165"/>
        <end position="178"/>
    </location>
</feature>
<feature type="compositionally biased region" description="Basic and acidic residues" evidence="1">
    <location>
        <begin position="586"/>
        <end position="607"/>
    </location>
</feature>
<keyword evidence="2" id="KW-0732">Signal</keyword>